<dbReference type="GO" id="GO:0008519">
    <property type="term" value="F:ammonium channel activity"/>
    <property type="evidence" value="ECO:0007669"/>
    <property type="project" value="InterPro"/>
</dbReference>
<dbReference type="InterPro" id="IPR029020">
    <property type="entry name" value="Ammonium/urea_transptr"/>
</dbReference>
<dbReference type="GO" id="GO:0000155">
    <property type="term" value="F:phosphorelay sensor kinase activity"/>
    <property type="evidence" value="ECO:0007669"/>
    <property type="project" value="InterPro"/>
</dbReference>
<dbReference type="InterPro" id="IPR036890">
    <property type="entry name" value="HATPase_C_sf"/>
</dbReference>
<gene>
    <name evidence="13" type="primary">amt</name>
    <name evidence="13" type="ORF">FNB15_01645</name>
</gene>
<feature type="transmembrane region" description="Helical" evidence="10">
    <location>
        <begin position="363"/>
        <end position="385"/>
    </location>
</feature>
<feature type="transmembrane region" description="Helical" evidence="10">
    <location>
        <begin position="126"/>
        <end position="149"/>
    </location>
</feature>
<evidence type="ECO:0000256" key="11">
    <source>
        <dbReference type="SAM" id="Coils"/>
    </source>
</evidence>
<dbReference type="PROSITE" id="PS01219">
    <property type="entry name" value="AMMONIUM_TRANSP"/>
    <property type="match status" value="1"/>
</dbReference>
<dbReference type="Pfam" id="PF00909">
    <property type="entry name" value="Ammonium_transp"/>
    <property type="match status" value="1"/>
</dbReference>
<evidence type="ECO:0000259" key="12">
    <source>
        <dbReference type="PROSITE" id="PS50109"/>
    </source>
</evidence>
<dbReference type="Gene3D" id="1.10.3430.10">
    <property type="entry name" value="Ammonium transporter AmtB like domains"/>
    <property type="match status" value="1"/>
</dbReference>
<evidence type="ECO:0000256" key="8">
    <source>
        <dbReference type="ARBA" id="ARBA00023136"/>
    </source>
</evidence>
<feature type="coiled-coil region" evidence="11">
    <location>
        <begin position="455"/>
        <end position="485"/>
    </location>
</feature>
<keyword evidence="11" id="KW-0175">Coiled coil</keyword>
<dbReference type="InterPro" id="IPR036097">
    <property type="entry name" value="HisK_dim/P_sf"/>
</dbReference>
<dbReference type="PANTHER" id="PTHR11730:SF6">
    <property type="entry name" value="AMMONIUM TRANSPORTER"/>
    <property type="match status" value="1"/>
</dbReference>
<evidence type="ECO:0000256" key="5">
    <source>
        <dbReference type="ARBA" id="ARBA00022553"/>
    </source>
</evidence>
<name>A0A516GX00_9PROT</name>
<evidence type="ECO:0000256" key="1">
    <source>
        <dbReference type="ARBA" id="ARBA00000085"/>
    </source>
</evidence>
<comment type="catalytic activity">
    <reaction evidence="1">
        <text>ATP + protein L-histidine = ADP + protein N-phospho-L-histidine.</text>
        <dbReference type="EC" id="2.7.13.3"/>
    </reaction>
</comment>
<keyword evidence="14" id="KW-1185">Reference proteome</keyword>
<feature type="transmembrane region" description="Helical" evidence="10">
    <location>
        <begin position="169"/>
        <end position="189"/>
    </location>
</feature>
<keyword evidence="4 10" id="KW-0813">Transport</keyword>
<evidence type="ECO:0000313" key="13">
    <source>
        <dbReference type="EMBL" id="QDO96058.1"/>
    </source>
</evidence>
<evidence type="ECO:0000256" key="2">
    <source>
        <dbReference type="ARBA" id="ARBA00004141"/>
    </source>
</evidence>
<dbReference type="InterPro" id="IPR003661">
    <property type="entry name" value="HisK_dim/P_dom"/>
</dbReference>
<dbReference type="InterPro" id="IPR005467">
    <property type="entry name" value="His_kinase_dom"/>
</dbReference>
<dbReference type="Pfam" id="PF02518">
    <property type="entry name" value="HATPase_c"/>
    <property type="match status" value="1"/>
</dbReference>
<keyword evidence="9 10" id="KW-0924">Ammonia transport</keyword>
<organism evidence="13 14">
    <name type="scientific">Ferrovibrio terrae</name>
    <dbReference type="NCBI Taxonomy" id="2594003"/>
    <lineage>
        <taxon>Bacteria</taxon>
        <taxon>Pseudomonadati</taxon>
        <taxon>Pseudomonadota</taxon>
        <taxon>Alphaproteobacteria</taxon>
        <taxon>Rhodospirillales</taxon>
        <taxon>Rhodospirillaceae</taxon>
        <taxon>Ferrovibrio</taxon>
    </lineage>
</organism>
<dbReference type="NCBIfam" id="TIGR00836">
    <property type="entry name" value="amt"/>
    <property type="match status" value="1"/>
</dbReference>
<dbReference type="PRINTS" id="PR00344">
    <property type="entry name" value="BCTRLSENSOR"/>
</dbReference>
<dbReference type="EMBL" id="CP041636">
    <property type="protein sequence ID" value="QDO96058.1"/>
    <property type="molecule type" value="Genomic_DNA"/>
</dbReference>
<evidence type="ECO:0000256" key="3">
    <source>
        <dbReference type="ARBA" id="ARBA00005887"/>
    </source>
</evidence>
<dbReference type="Gene3D" id="1.10.287.130">
    <property type="match status" value="1"/>
</dbReference>
<dbReference type="OrthoDB" id="9814202at2"/>
<dbReference type="CDD" id="cd00082">
    <property type="entry name" value="HisKA"/>
    <property type="match status" value="1"/>
</dbReference>
<feature type="transmembrane region" description="Helical" evidence="10">
    <location>
        <begin position="209"/>
        <end position="226"/>
    </location>
</feature>
<dbReference type="InterPro" id="IPR001905">
    <property type="entry name" value="Ammonium_transpt"/>
</dbReference>
<dbReference type="SMART" id="SM00387">
    <property type="entry name" value="HATPase_c"/>
    <property type="match status" value="1"/>
</dbReference>
<comment type="similarity">
    <text evidence="3 10">Belongs to the ammonia transporter channel (TC 1.A.11.2) family.</text>
</comment>
<comment type="caution">
    <text evidence="10">Lacks conserved residue(s) required for the propagation of feature annotation.</text>
</comment>
<keyword evidence="5" id="KW-0597">Phosphoprotein</keyword>
<dbReference type="Proteomes" id="UP000317496">
    <property type="component" value="Chromosome"/>
</dbReference>
<evidence type="ECO:0000256" key="6">
    <source>
        <dbReference type="ARBA" id="ARBA00022692"/>
    </source>
</evidence>
<evidence type="ECO:0000313" key="14">
    <source>
        <dbReference type="Proteomes" id="UP000317496"/>
    </source>
</evidence>
<dbReference type="InterPro" id="IPR003594">
    <property type="entry name" value="HATPase_dom"/>
</dbReference>
<feature type="domain" description="Histidine kinase" evidence="12">
    <location>
        <begin position="492"/>
        <end position="713"/>
    </location>
</feature>
<evidence type="ECO:0000256" key="7">
    <source>
        <dbReference type="ARBA" id="ARBA00022989"/>
    </source>
</evidence>
<sequence>MVRLLLCYWSRMTPDRIDTTWVLIATCMIFTMQAGFCCLESGFVRAKNSINVALKNLADFCIAGLLFWAFGFAFAFGAGAGWIGASEWMFDGRTALAAGSFFLFQLMFCGTAATIVSGAVAERVSFASYIAITIVISGLIYPVYAHWAWNAGQFGGDGGWLVNLGFIDFAGSTVVHSIGGWVSLAAVLIIGPRAGRFLPGHNNMRGHDLVMSTLGVMLLWFGWFGFNGGSTLALNEHVPSILINTTLGGCAGGVANLILSQLLYDKIRVEDFLNGTLAGLVAITANCNNTPGLAAVIIGAVGGAVALLGAELLERWKIDDAVGAVPVHLFAGIWGTLAVAIFGDPAGWPLTAAGVPPDRFTQFGIQLLGCAAAGVYGFGIAYLVLRLVNMAIPLRVRLDAEAIGLNQAEHGAGSAMLDLVSDMERQRSEGRFDQPVRVVTGSEVEPIALQYNRVIARVNRDADALRRAIEDMKRAKQAAEQASNAKSAFLANMSHELRTPLNAVIGFSEILTNELFGHLGDTRYREYASDILASGRHLLSLVNDLLDHTRIEAGHMELSEAELDVQEQAEATLRLMRERAATANVALQGSFPDVLPYLMADERAFRQMLLNLLGNAVKFTPAGGTVTLVARLEGDGRLAIAIRDTGIGMKREEVPRALEPFVQLHHHMNKAYGGTGLGLPLVQALMRLHGGSITIDSVEGSGTTVTIRFPRQRVRSMPPLVAAD</sequence>
<accession>A0A516GX00</accession>
<dbReference type="InterPro" id="IPR024041">
    <property type="entry name" value="NH4_transpt_AmtB-like_dom"/>
</dbReference>
<dbReference type="InterPro" id="IPR018047">
    <property type="entry name" value="Ammonium_transpt_CS"/>
</dbReference>
<dbReference type="SUPFAM" id="SSF47384">
    <property type="entry name" value="Homodimeric domain of signal transducing histidine kinase"/>
    <property type="match status" value="1"/>
</dbReference>
<dbReference type="Gene3D" id="3.30.565.10">
    <property type="entry name" value="Histidine kinase-like ATPase, C-terminal domain"/>
    <property type="match status" value="1"/>
</dbReference>
<feature type="transmembrane region" description="Helical" evidence="10">
    <location>
        <begin position="20"/>
        <end position="39"/>
    </location>
</feature>
<evidence type="ECO:0000256" key="4">
    <source>
        <dbReference type="ARBA" id="ARBA00022448"/>
    </source>
</evidence>
<dbReference type="SMART" id="SM00388">
    <property type="entry name" value="HisKA"/>
    <property type="match status" value="1"/>
</dbReference>
<dbReference type="SUPFAM" id="SSF55874">
    <property type="entry name" value="ATPase domain of HSP90 chaperone/DNA topoisomerase II/histidine kinase"/>
    <property type="match status" value="1"/>
</dbReference>
<reference evidence="13 14" key="1">
    <citation type="submission" date="2019-07" db="EMBL/GenBank/DDBJ databases">
        <title>Genome sequencing for Ferrovibrio sp. K5.</title>
        <authorList>
            <person name="Park S.-J."/>
        </authorList>
    </citation>
    <scope>NUCLEOTIDE SEQUENCE [LARGE SCALE GENOMIC DNA]</scope>
    <source>
        <strain evidence="13 14">K5</strain>
    </source>
</reference>
<evidence type="ECO:0000256" key="9">
    <source>
        <dbReference type="ARBA" id="ARBA00023177"/>
    </source>
</evidence>
<keyword evidence="6 10" id="KW-0812">Transmembrane</keyword>
<keyword evidence="7 10" id="KW-1133">Transmembrane helix</keyword>
<comment type="subcellular location">
    <subcellularLocation>
        <location evidence="10">Cell membrane</location>
        <topology evidence="10">Multi-pass membrane protein</topology>
    </subcellularLocation>
    <subcellularLocation>
        <location evidence="2">Membrane</location>
        <topology evidence="2">Multi-pass membrane protein</topology>
    </subcellularLocation>
</comment>
<feature type="transmembrane region" description="Helical" evidence="10">
    <location>
        <begin position="60"/>
        <end position="83"/>
    </location>
</feature>
<dbReference type="GO" id="GO:0097272">
    <property type="term" value="P:ammonium homeostasis"/>
    <property type="evidence" value="ECO:0007669"/>
    <property type="project" value="TreeGrafter"/>
</dbReference>
<feature type="transmembrane region" description="Helical" evidence="10">
    <location>
        <begin position="95"/>
        <end position="119"/>
    </location>
</feature>
<dbReference type="CDD" id="cd16922">
    <property type="entry name" value="HATPase_EvgS-ArcB-TorS-like"/>
    <property type="match status" value="1"/>
</dbReference>
<protein>
    <recommendedName>
        <fullName evidence="10">Ammonium transporter</fullName>
    </recommendedName>
</protein>
<evidence type="ECO:0000256" key="10">
    <source>
        <dbReference type="RuleBase" id="RU362002"/>
    </source>
</evidence>
<dbReference type="PROSITE" id="PS50109">
    <property type="entry name" value="HIS_KIN"/>
    <property type="match status" value="1"/>
</dbReference>
<dbReference type="PANTHER" id="PTHR11730">
    <property type="entry name" value="AMMONIUM TRANSPORTER"/>
    <property type="match status" value="1"/>
</dbReference>
<dbReference type="InterPro" id="IPR004358">
    <property type="entry name" value="Sig_transdc_His_kin-like_C"/>
</dbReference>
<dbReference type="GO" id="GO:0005886">
    <property type="term" value="C:plasma membrane"/>
    <property type="evidence" value="ECO:0007669"/>
    <property type="project" value="UniProtKB-SubCell"/>
</dbReference>
<dbReference type="AlphaFoldDB" id="A0A516GX00"/>
<feature type="transmembrane region" description="Helical" evidence="10">
    <location>
        <begin position="293"/>
        <end position="313"/>
    </location>
</feature>
<dbReference type="SUPFAM" id="SSF111352">
    <property type="entry name" value="Ammonium transporter"/>
    <property type="match status" value="1"/>
</dbReference>
<feature type="transmembrane region" description="Helical" evidence="10">
    <location>
        <begin position="325"/>
        <end position="343"/>
    </location>
</feature>
<dbReference type="KEGG" id="fer:FNB15_01645"/>
<keyword evidence="8 10" id="KW-0472">Membrane</keyword>
<dbReference type="Pfam" id="PF00512">
    <property type="entry name" value="HisKA"/>
    <property type="match status" value="1"/>
</dbReference>
<proteinExistence type="inferred from homology"/>